<gene>
    <name evidence="2" type="ORF">GCM10010307_06110</name>
</gene>
<feature type="region of interest" description="Disordered" evidence="1">
    <location>
        <begin position="22"/>
        <end position="45"/>
    </location>
</feature>
<name>A0ABN3QBP1_9ACTN</name>
<dbReference type="Proteomes" id="UP001500151">
    <property type="component" value="Unassembled WGS sequence"/>
</dbReference>
<accession>A0ABN3QBP1</accession>
<sequence length="45" mass="4923">MPLLADQTQFLQLSEGREELRARGLPFGKTGEYSDVSIGQTQTGP</sequence>
<organism evidence="2 3">
    <name type="scientific">Streptomyces vastus</name>
    <dbReference type="NCBI Taxonomy" id="285451"/>
    <lineage>
        <taxon>Bacteria</taxon>
        <taxon>Bacillati</taxon>
        <taxon>Actinomycetota</taxon>
        <taxon>Actinomycetes</taxon>
        <taxon>Kitasatosporales</taxon>
        <taxon>Streptomycetaceae</taxon>
        <taxon>Streptomyces</taxon>
    </lineage>
</organism>
<evidence type="ECO:0000313" key="3">
    <source>
        <dbReference type="Proteomes" id="UP001500151"/>
    </source>
</evidence>
<keyword evidence="3" id="KW-1185">Reference proteome</keyword>
<proteinExistence type="predicted"/>
<evidence type="ECO:0000256" key="1">
    <source>
        <dbReference type="SAM" id="MobiDB-lite"/>
    </source>
</evidence>
<dbReference type="EMBL" id="BAAASJ010000005">
    <property type="protein sequence ID" value="GAA2621949.1"/>
    <property type="molecule type" value="Genomic_DNA"/>
</dbReference>
<reference evidence="2 3" key="1">
    <citation type="journal article" date="2019" name="Int. J. Syst. Evol. Microbiol.">
        <title>The Global Catalogue of Microorganisms (GCM) 10K type strain sequencing project: providing services to taxonomists for standard genome sequencing and annotation.</title>
        <authorList>
            <consortium name="The Broad Institute Genomics Platform"/>
            <consortium name="The Broad Institute Genome Sequencing Center for Infectious Disease"/>
            <person name="Wu L."/>
            <person name="Ma J."/>
        </authorList>
    </citation>
    <scope>NUCLEOTIDE SEQUENCE [LARGE SCALE GENOMIC DNA]</scope>
    <source>
        <strain evidence="2 3">JCM 4524</strain>
    </source>
</reference>
<evidence type="ECO:0000313" key="2">
    <source>
        <dbReference type="EMBL" id="GAA2621949.1"/>
    </source>
</evidence>
<comment type="caution">
    <text evidence="2">The sequence shown here is derived from an EMBL/GenBank/DDBJ whole genome shotgun (WGS) entry which is preliminary data.</text>
</comment>
<protein>
    <submittedName>
        <fullName evidence="2">Uncharacterized protein</fullName>
    </submittedName>
</protein>